<proteinExistence type="inferred from homology"/>
<comment type="caution">
    <text evidence="2">The sequence shown here is derived from an EMBL/GenBank/DDBJ whole genome shotgun (WGS) entry which is preliminary data.</text>
</comment>
<accession>A0AA39R5U8</accession>
<reference evidence="2" key="1">
    <citation type="submission" date="2023-03" db="EMBL/GenBank/DDBJ databases">
        <title>Complete genome of Cladonia borealis.</title>
        <authorList>
            <person name="Park H."/>
        </authorList>
    </citation>
    <scope>NUCLEOTIDE SEQUENCE</scope>
    <source>
        <strain evidence="2">ANT050790</strain>
    </source>
</reference>
<gene>
    <name evidence="2" type="ORF">JMJ35_002821</name>
</gene>
<dbReference type="Pfam" id="PF05794">
    <property type="entry name" value="Tcp11"/>
    <property type="match status" value="1"/>
</dbReference>
<dbReference type="PANTHER" id="PTHR12832:SF11">
    <property type="entry name" value="LD23868P"/>
    <property type="match status" value="1"/>
</dbReference>
<dbReference type="InterPro" id="IPR008862">
    <property type="entry name" value="Tcp11"/>
</dbReference>
<name>A0AA39R5U8_9LECA</name>
<dbReference type="EMBL" id="JAFEKC020000005">
    <property type="protein sequence ID" value="KAK0514204.1"/>
    <property type="molecule type" value="Genomic_DNA"/>
</dbReference>
<dbReference type="GO" id="GO:0010737">
    <property type="term" value="P:protein kinase A signaling"/>
    <property type="evidence" value="ECO:0007669"/>
    <property type="project" value="TreeGrafter"/>
</dbReference>
<evidence type="ECO:0000313" key="3">
    <source>
        <dbReference type="Proteomes" id="UP001166286"/>
    </source>
</evidence>
<dbReference type="AlphaFoldDB" id="A0AA39R5U8"/>
<evidence type="ECO:0000256" key="1">
    <source>
        <dbReference type="ARBA" id="ARBA00010954"/>
    </source>
</evidence>
<keyword evidence="3" id="KW-1185">Reference proteome</keyword>
<organism evidence="2 3">
    <name type="scientific">Cladonia borealis</name>
    <dbReference type="NCBI Taxonomy" id="184061"/>
    <lineage>
        <taxon>Eukaryota</taxon>
        <taxon>Fungi</taxon>
        <taxon>Dikarya</taxon>
        <taxon>Ascomycota</taxon>
        <taxon>Pezizomycotina</taxon>
        <taxon>Lecanoromycetes</taxon>
        <taxon>OSLEUM clade</taxon>
        <taxon>Lecanoromycetidae</taxon>
        <taxon>Lecanorales</taxon>
        <taxon>Lecanorineae</taxon>
        <taxon>Cladoniaceae</taxon>
        <taxon>Cladonia</taxon>
    </lineage>
</organism>
<evidence type="ECO:0000313" key="2">
    <source>
        <dbReference type="EMBL" id="KAK0514204.1"/>
    </source>
</evidence>
<comment type="similarity">
    <text evidence="1">Belongs to the TCP11 family.</text>
</comment>
<dbReference type="PANTHER" id="PTHR12832">
    <property type="entry name" value="TESTIS-SPECIFIC PROTEIN PBS13 T-COMPLEX 11"/>
    <property type="match status" value="1"/>
</dbReference>
<dbReference type="Proteomes" id="UP001166286">
    <property type="component" value="Unassembled WGS sequence"/>
</dbReference>
<protein>
    <submittedName>
        <fullName evidence="2">Uncharacterized protein</fullName>
    </submittedName>
</protein>
<sequence>MTRSSVQPSVRRAKTISAFSELRTTEMRIAQMCVETQIEGGEETVPIRNNNTSEHRRTLQYSSSKHSILRKSHITCVDKHESLSMMRKACTPPKLMSQSCCVRNCPAIFASTSLEPLVSESFCELDLTRISKDLLLRHDLNFDRNITYRPNTHGARGQQRTVQSVEYWNAIRKELVLLLTNDYTNPSIEASHNTGSSTQACSSCTPGFPRLSRMFGAVRRILKSFIHEDEWDAIDARLDVDLLVQQLWNRAFDLVAFSDWLAVLLRRFCSPKRYQSIDVMTSSIRLGVERVEAQLITSGLISMFDILETIKLDAANYEIRFFYSVMLDGTVAFEQSDILNRIENGWDPSEARTWLASERQSRSLQSGASTIIPAVTSMIVYDDDYLPPTFSLDYTRLRSLQTQIQNLMYRVACLRTFEAILKRLGCNAPIPESFNNDLFARISTLTSDQPNCSEQVADIALEVVSRAYKVCKIPNLPSSTDLEFAERHLQQNYERTNDNFSDLERLLADKILHLTEQEISIIGNFSPVQIVNHYQPESSSKSSSKPVTLESELLSIAQKIAHITVLHWRVWALLIYNEPVGKRFQDSNPASAAPASVGDVQVQCRRDHEEYSRQNCRRDCAWEMGGGHR</sequence>